<evidence type="ECO:0000256" key="1">
    <source>
        <dbReference type="SAM" id="Phobius"/>
    </source>
</evidence>
<reference evidence="2 3" key="1">
    <citation type="submission" date="2018-12" db="EMBL/GenBank/DDBJ databases">
        <title>Unveiling genomic diversity among members of the Bifidobacterium pseudolongum species, a widely distributed gut commensal of the animal kingdom.</title>
        <authorList>
            <person name="Lugli G.A."/>
            <person name="Duranti S."/>
            <person name="Albert K."/>
            <person name="Mancabelli L."/>
            <person name="Napoli S."/>
            <person name="Viappiani A."/>
            <person name="Anzalone R."/>
            <person name="Longhi G."/>
            <person name="Milani C."/>
            <person name="Turroni F."/>
            <person name="Alessandri G."/>
            <person name="Sela D.A."/>
            <person name="Van Sinderen D."/>
            <person name="Ventura M."/>
        </authorList>
    </citation>
    <scope>NUCLEOTIDE SEQUENCE [LARGE SCALE GENOMIC DNA]</scope>
    <source>
        <strain evidence="2 3">2001B</strain>
    </source>
</reference>
<organism evidence="2 3">
    <name type="scientific">Bifidobacterium pseudolongum subsp. globosum</name>
    <dbReference type="NCBI Taxonomy" id="1690"/>
    <lineage>
        <taxon>Bacteria</taxon>
        <taxon>Bacillati</taxon>
        <taxon>Actinomycetota</taxon>
        <taxon>Actinomycetes</taxon>
        <taxon>Bifidobacteriales</taxon>
        <taxon>Bifidobacteriaceae</taxon>
        <taxon>Bifidobacterium</taxon>
    </lineage>
</organism>
<dbReference type="Proteomes" id="UP000293208">
    <property type="component" value="Unassembled WGS sequence"/>
</dbReference>
<name>A0A4V1Y5D2_9BIFI</name>
<proteinExistence type="predicted"/>
<evidence type="ECO:0000313" key="3">
    <source>
        <dbReference type="Proteomes" id="UP000293208"/>
    </source>
</evidence>
<accession>A0A4V1Y5D2</accession>
<protein>
    <submittedName>
        <fullName evidence="2">Uncharacterized protein</fullName>
    </submittedName>
</protein>
<sequence length="43" mass="4698">MAGLLDAMQGFAVIGIVIAVGCYLLVYEFVLRGLDTLYLVSCW</sequence>
<dbReference type="EMBL" id="RYUY01000001">
    <property type="protein sequence ID" value="RYQ40436.1"/>
    <property type="molecule type" value="Genomic_DNA"/>
</dbReference>
<dbReference type="RefSeq" id="WP_277985519.1">
    <property type="nucleotide sequence ID" value="NZ_RYUY01000001.1"/>
</dbReference>
<keyword evidence="1" id="KW-0472">Membrane</keyword>
<comment type="caution">
    <text evidence="2">The sequence shown here is derived from an EMBL/GenBank/DDBJ whole genome shotgun (WGS) entry which is preliminary data.</text>
</comment>
<dbReference type="AlphaFoldDB" id="A0A4V1Y5D2"/>
<keyword evidence="1" id="KW-0812">Transmembrane</keyword>
<evidence type="ECO:0000313" key="2">
    <source>
        <dbReference type="EMBL" id="RYQ40436.1"/>
    </source>
</evidence>
<gene>
    <name evidence="2" type="ORF">PG2001B_0317</name>
</gene>
<keyword evidence="1" id="KW-1133">Transmembrane helix</keyword>
<feature type="transmembrane region" description="Helical" evidence="1">
    <location>
        <begin position="12"/>
        <end position="31"/>
    </location>
</feature>